<dbReference type="InterPro" id="IPR008922">
    <property type="entry name" value="Di-copper_centre_dom_sf"/>
</dbReference>
<comment type="caution">
    <text evidence="6">The sequence shown here is derived from an EMBL/GenBank/DDBJ whole genome shotgun (WGS) entry which is preliminary data.</text>
</comment>
<dbReference type="InterPro" id="IPR050316">
    <property type="entry name" value="Tyrosinase/Hemocyanin"/>
</dbReference>
<sequence length="334" mass="37293">MTAWWFQLASLSLLTVSTLSLVTPHPGRRCTSLNTRKSWYALSKLEQAEYLRAARCLINHPPITGSIEGAQSVWDELHHTHIWQGNYIHYVGHFLPWHRYLVRTHELLLQTLCGYMGAQPYWDELADYESGPIDEAAIFDPVLGFGGDGDGGDDGCIQDGPFRDLTLHISREGNHASYCLSRAFNQSVFTWANRSNIEECFVKTEYDDAWQCYNQYPHSAGHAAVGGVMGDPCESNGDPIFYLHHAYLDRMWWQWQQADEANRLTAVGGVNVPPQAILDLVGLPGPSASVVDYNGDEGDTTTLRHVLWVHGITPNVTVADVLDLGGEVICATYE</sequence>
<dbReference type="SUPFAM" id="SSF48056">
    <property type="entry name" value="Di-copper centre-containing domain"/>
    <property type="match status" value="1"/>
</dbReference>
<keyword evidence="2" id="KW-0186">Copper</keyword>
<evidence type="ECO:0000259" key="5">
    <source>
        <dbReference type="PROSITE" id="PS00498"/>
    </source>
</evidence>
<dbReference type="Proteomes" id="UP001610446">
    <property type="component" value="Unassembled WGS sequence"/>
</dbReference>
<organism evidence="6 7">
    <name type="scientific">Aspergillus pseudoustus</name>
    <dbReference type="NCBI Taxonomy" id="1810923"/>
    <lineage>
        <taxon>Eukaryota</taxon>
        <taxon>Fungi</taxon>
        <taxon>Dikarya</taxon>
        <taxon>Ascomycota</taxon>
        <taxon>Pezizomycotina</taxon>
        <taxon>Eurotiomycetes</taxon>
        <taxon>Eurotiomycetidae</taxon>
        <taxon>Eurotiales</taxon>
        <taxon>Aspergillaceae</taxon>
        <taxon>Aspergillus</taxon>
        <taxon>Aspergillus subgen. Nidulantes</taxon>
    </lineage>
</organism>
<feature type="signal peptide" evidence="3">
    <location>
        <begin position="1"/>
        <end position="20"/>
    </location>
</feature>
<evidence type="ECO:0000259" key="4">
    <source>
        <dbReference type="PROSITE" id="PS00497"/>
    </source>
</evidence>
<feature type="domain" description="Tyrosinase copper-binding" evidence="4">
    <location>
        <begin position="89"/>
        <end position="106"/>
    </location>
</feature>
<evidence type="ECO:0000313" key="7">
    <source>
        <dbReference type="Proteomes" id="UP001610446"/>
    </source>
</evidence>
<evidence type="ECO:0000313" key="6">
    <source>
        <dbReference type="EMBL" id="KAL2851877.1"/>
    </source>
</evidence>
<keyword evidence="7" id="KW-1185">Reference proteome</keyword>
<keyword evidence="1" id="KW-0479">Metal-binding</keyword>
<dbReference type="PANTHER" id="PTHR11474:SF126">
    <property type="entry name" value="TYROSINASE-LIKE PROTEIN TYR-1-RELATED"/>
    <property type="match status" value="1"/>
</dbReference>
<dbReference type="PRINTS" id="PR00092">
    <property type="entry name" value="TYROSINASE"/>
</dbReference>
<protein>
    <recommendedName>
        <fullName evidence="4 5">Tyrosinase copper-binding domain-containing protein</fullName>
    </recommendedName>
</protein>
<accession>A0ABR4KKS7</accession>
<keyword evidence="3" id="KW-0732">Signal</keyword>
<dbReference type="PANTHER" id="PTHR11474">
    <property type="entry name" value="TYROSINASE FAMILY MEMBER"/>
    <property type="match status" value="1"/>
</dbReference>
<dbReference type="Pfam" id="PF00264">
    <property type="entry name" value="Tyrosinase"/>
    <property type="match status" value="1"/>
</dbReference>
<feature type="chain" id="PRO_5045596334" description="Tyrosinase copper-binding domain-containing protein" evidence="3">
    <location>
        <begin position="21"/>
        <end position="334"/>
    </location>
</feature>
<proteinExistence type="predicted"/>
<reference evidence="6 7" key="1">
    <citation type="submission" date="2024-07" db="EMBL/GenBank/DDBJ databases">
        <title>Section-level genome sequencing and comparative genomics of Aspergillus sections Usti and Cavernicolus.</title>
        <authorList>
            <consortium name="Lawrence Berkeley National Laboratory"/>
            <person name="Nybo J.L."/>
            <person name="Vesth T.C."/>
            <person name="Theobald S."/>
            <person name="Frisvad J.C."/>
            <person name="Larsen T.O."/>
            <person name="Kjaerboelling I."/>
            <person name="Rothschild-Mancinelli K."/>
            <person name="Lyhne E.K."/>
            <person name="Kogle M.E."/>
            <person name="Barry K."/>
            <person name="Clum A."/>
            <person name="Na H."/>
            <person name="Ledsgaard L."/>
            <person name="Lin J."/>
            <person name="Lipzen A."/>
            <person name="Kuo A."/>
            <person name="Riley R."/>
            <person name="Mondo S."/>
            <person name="Labutti K."/>
            <person name="Haridas S."/>
            <person name="Pangalinan J."/>
            <person name="Salamov A.A."/>
            <person name="Simmons B.A."/>
            <person name="Magnuson J.K."/>
            <person name="Chen J."/>
            <person name="Drula E."/>
            <person name="Henrissat B."/>
            <person name="Wiebenga A."/>
            <person name="Lubbers R.J."/>
            <person name="Gomes A.C."/>
            <person name="Makela M.R."/>
            <person name="Stajich J."/>
            <person name="Grigoriev I.V."/>
            <person name="Mortensen U.H."/>
            <person name="De Vries R.P."/>
            <person name="Baker S.E."/>
            <person name="Andersen M.R."/>
        </authorList>
    </citation>
    <scope>NUCLEOTIDE SEQUENCE [LARGE SCALE GENOMIC DNA]</scope>
    <source>
        <strain evidence="6 7">CBS 123904</strain>
    </source>
</reference>
<dbReference type="PROSITE" id="PS00497">
    <property type="entry name" value="TYROSINASE_1"/>
    <property type="match status" value="1"/>
</dbReference>
<feature type="domain" description="Tyrosinase copper-binding" evidence="5">
    <location>
        <begin position="238"/>
        <end position="249"/>
    </location>
</feature>
<name>A0ABR4KKS7_9EURO</name>
<dbReference type="EMBL" id="JBFXLU010000028">
    <property type="protein sequence ID" value="KAL2851877.1"/>
    <property type="molecule type" value="Genomic_DNA"/>
</dbReference>
<evidence type="ECO:0000256" key="1">
    <source>
        <dbReference type="ARBA" id="ARBA00022723"/>
    </source>
</evidence>
<evidence type="ECO:0000256" key="2">
    <source>
        <dbReference type="ARBA" id="ARBA00023008"/>
    </source>
</evidence>
<gene>
    <name evidence="6" type="ORF">BJY01DRAFT_107099</name>
</gene>
<evidence type="ECO:0000256" key="3">
    <source>
        <dbReference type="SAM" id="SignalP"/>
    </source>
</evidence>
<dbReference type="Gene3D" id="1.10.1280.10">
    <property type="entry name" value="Di-copper center containing domain from catechol oxidase"/>
    <property type="match status" value="1"/>
</dbReference>
<dbReference type="InterPro" id="IPR002227">
    <property type="entry name" value="Tyrosinase_Cu-bd"/>
</dbReference>
<dbReference type="PROSITE" id="PS00498">
    <property type="entry name" value="TYROSINASE_2"/>
    <property type="match status" value="1"/>
</dbReference>